<feature type="transmembrane region" description="Helical" evidence="1">
    <location>
        <begin position="39"/>
        <end position="57"/>
    </location>
</feature>
<name>A0A3M3G431_PSESG</name>
<keyword evidence="1" id="KW-1133">Transmembrane helix</keyword>
<keyword evidence="1" id="KW-0472">Membrane</keyword>
<keyword evidence="5" id="KW-1185">Reference proteome</keyword>
<organism evidence="4 6">
    <name type="scientific">Pseudomonas savastanoi pv. glycinea</name>
    <name type="common">Pseudomonas syringae pv. glycinea</name>
    <dbReference type="NCBI Taxonomy" id="318"/>
    <lineage>
        <taxon>Bacteria</taxon>
        <taxon>Pseudomonadati</taxon>
        <taxon>Pseudomonadota</taxon>
        <taxon>Gammaproteobacteria</taxon>
        <taxon>Pseudomonadales</taxon>
        <taxon>Pseudomonadaceae</taxon>
        <taxon>Pseudomonas</taxon>
    </lineage>
</organism>
<evidence type="ECO:0000313" key="5">
    <source>
        <dbReference type="Proteomes" id="UP000037836"/>
    </source>
</evidence>
<reference evidence="3 5" key="1">
    <citation type="submission" date="2015-07" db="EMBL/GenBank/DDBJ databases">
        <authorList>
            <person name="O'Brien H.E."/>
            <person name="Thakur S."/>
            <person name="Gong Y."/>
            <person name="Wang P.W."/>
            <person name="Guttman D.S."/>
        </authorList>
    </citation>
    <scope>NUCLEOTIDE SEQUENCE [LARGE SCALE GENOMIC DNA]</scope>
    <source>
        <strain evidence="3 5">BR1</strain>
    </source>
</reference>
<proteinExistence type="predicted"/>
<dbReference type="EMBL" id="LGLO01000118">
    <property type="protein sequence ID" value="KPC38332.1"/>
    <property type="molecule type" value="Genomic_DNA"/>
</dbReference>
<evidence type="ECO:0000256" key="1">
    <source>
        <dbReference type="SAM" id="Phobius"/>
    </source>
</evidence>
<dbReference type="Proteomes" id="UP000037836">
    <property type="component" value="Unassembled WGS sequence"/>
</dbReference>
<protein>
    <submittedName>
        <fullName evidence="3 4">Membrane protein</fullName>
    </submittedName>
</protein>
<dbReference type="InterPro" id="IPR037185">
    <property type="entry name" value="EmrE-like"/>
</dbReference>
<evidence type="ECO:0000313" key="3">
    <source>
        <dbReference type="EMBL" id="KPC38332.1"/>
    </source>
</evidence>
<feature type="domain" description="EamA" evidence="2">
    <location>
        <begin position="2"/>
        <end position="51"/>
    </location>
</feature>
<feature type="transmembrane region" description="Helical" evidence="1">
    <location>
        <begin position="12"/>
        <end position="33"/>
    </location>
</feature>
<accession>A0A3M3G431</accession>
<dbReference type="Pfam" id="PF00892">
    <property type="entry name" value="EamA"/>
    <property type="match status" value="1"/>
</dbReference>
<dbReference type="EMBL" id="RBON01000165">
    <property type="protein sequence ID" value="RMM68239.1"/>
    <property type="molecule type" value="Genomic_DNA"/>
</dbReference>
<reference evidence="3 5" key="2">
    <citation type="submission" date="2015-10" db="EMBL/GenBank/DDBJ databases">
        <title>Comparative genomics and high-throughput reverse genetic screens identify a new phytobacterial MAMP and an Arabidopsis receptor required for immune elicitation.</title>
        <authorList>
            <person name="Mott G.A."/>
            <person name="Thakur S."/>
            <person name="Wang P.W."/>
            <person name="Desveaux D."/>
            <person name="Guttman D.S."/>
        </authorList>
    </citation>
    <scope>NUCLEOTIDE SEQUENCE [LARGE SCALE GENOMIC DNA]</scope>
    <source>
        <strain evidence="3 5">BR1</strain>
    </source>
</reference>
<dbReference type="AlphaFoldDB" id="A0A3M3G431"/>
<dbReference type="SUPFAM" id="SSF103481">
    <property type="entry name" value="Multidrug resistance efflux transporter EmrE"/>
    <property type="match status" value="1"/>
</dbReference>
<gene>
    <name evidence="3" type="ORF">AC496_5380</name>
    <name evidence="4" type="ORF">ALQ73_05012</name>
</gene>
<dbReference type="InterPro" id="IPR000620">
    <property type="entry name" value="EamA_dom"/>
</dbReference>
<keyword evidence="1" id="KW-0812">Transmembrane</keyword>
<reference evidence="4 6" key="3">
    <citation type="submission" date="2018-08" db="EMBL/GenBank/DDBJ databases">
        <title>Recombination of ecologically and evolutionarily significant loci maintains genetic cohesion in the Pseudomonas syringae species complex.</title>
        <authorList>
            <person name="Dillon M."/>
            <person name="Thakur S."/>
            <person name="Almeida R.N.D."/>
            <person name="Weir B.S."/>
            <person name="Guttman D.S."/>
        </authorList>
    </citation>
    <scope>NUCLEOTIDE SEQUENCE [LARGE SCALE GENOMIC DNA]</scope>
    <source>
        <strain evidence="4 6">ICMP 4324</strain>
    </source>
</reference>
<evidence type="ECO:0000313" key="6">
    <source>
        <dbReference type="Proteomes" id="UP000276829"/>
    </source>
</evidence>
<comment type="caution">
    <text evidence="4">The sequence shown here is derived from an EMBL/GenBank/DDBJ whole genome shotgun (WGS) entry which is preliminary data.</text>
</comment>
<dbReference type="GO" id="GO:0016020">
    <property type="term" value="C:membrane"/>
    <property type="evidence" value="ECO:0007669"/>
    <property type="project" value="InterPro"/>
</dbReference>
<evidence type="ECO:0000259" key="2">
    <source>
        <dbReference type="Pfam" id="PF00892"/>
    </source>
</evidence>
<dbReference type="Proteomes" id="UP000276829">
    <property type="component" value="Unassembled WGS sequence"/>
</dbReference>
<evidence type="ECO:0000313" key="4">
    <source>
        <dbReference type="EMBL" id="RMM68239.1"/>
    </source>
</evidence>
<sequence>MIYSAYQKLPTSKIAVLGYVYPLMAVAVDYLYFGRALNSLQVLGGVMIIFSGLMGTLNANPFVRKTKAVNI</sequence>